<evidence type="ECO:0000256" key="3">
    <source>
        <dbReference type="ARBA" id="ARBA00022723"/>
    </source>
</evidence>
<sequence length="67" mass="7004">MSPVRVAVDRERCCAAGMCALVAPATFSQDDEDGRVVVLEDRPPEGERASVAEAAAICPCGVISLLE</sequence>
<evidence type="ECO:0000256" key="6">
    <source>
        <dbReference type="ARBA" id="ARBA00023014"/>
    </source>
</evidence>
<reference evidence="9 10" key="1">
    <citation type="submission" date="2013-07" db="EMBL/GenBank/DDBJ databases">
        <authorList>
            <consortium name="DOE Joint Genome Institute"/>
            <person name="Reeve W."/>
            <person name="Huntemann M."/>
            <person name="Han J."/>
            <person name="Chen A."/>
            <person name="Kyrpides N."/>
            <person name="Mavromatis K."/>
            <person name="Markowitz V."/>
            <person name="Palaniappan K."/>
            <person name="Ivanova N."/>
            <person name="Schaumberg A."/>
            <person name="Pati A."/>
            <person name="Liolios K."/>
            <person name="Nordberg H.P."/>
            <person name="Cantor M.N."/>
            <person name="Hua S.X."/>
            <person name="Woyke T."/>
        </authorList>
    </citation>
    <scope>NUCLEOTIDE SEQUENCE [LARGE SCALE GENOMIC DNA]</scope>
    <source>
        <strain evidence="9 10">DSM 43889</strain>
    </source>
</reference>
<protein>
    <recommendedName>
        <fullName evidence="8">Ferredoxin</fullName>
    </recommendedName>
</protein>
<dbReference type="InterPro" id="IPR001080">
    <property type="entry name" value="3Fe4S_ferredoxin"/>
</dbReference>
<evidence type="ECO:0000256" key="5">
    <source>
        <dbReference type="ARBA" id="ARBA00023004"/>
    </source>
</evidence>
<evidence type="ECO:0000256" key="4">
    <source>
        <dbReference type="ARBA" id="ARBA00022982"/>
    </source>
</evidence>
<dbReference type="Gene3D" id="3.30.70.20">
    <property type="match status" value="1"/>
</dbReference>
<proteinExistence type="predicted"/>
<comment type="function">
    <text evidence="8">Ferredoxins are iron-sulfur proteins that transfer electrons in a wide variety of metabolic reactions.</text>
</comment>
<keyword evidence="7" id="KW-0003">3Fe-4S</keyword>
<keyword evidence="2 8" id="KW-0813">Transport</keyword>
<organism evidence="9 10">
    <name type="scientific">Actinoalloteichus caeruleus DSM 43889</name>
    <dbReference type="NCBI Taxonomy" id="1120930"/>
    <lineage>
        <taxon>Bacteria</taxon>
        <taxon>Bacillati</taxon>
        <taxon>Actinomycetota</taxon>
        <taxon>Actinomycetes</taxon>
        <taxon>Pseudonocardiales</taxon>
        <taxon>Pseudonocardiaceae</taxon>
        <taxon>Actinoalloteichus</taxon>
        <taxon>Actinoalloteichus cyanogriseus</taxon>
    </lineage>
</organism>
<dbReference type="Pfam" id="PF13370">
    <property type="entry name" value="Fer4_13"/>
    <property type="match status" value="1"/>
</dbReference>
<dbReference type="PANTHER" id="PTHR36923">
    <property type="entry name" value="FERREDOXIN"/>
    <property type="match status" value="1"/>
</dbReference>
<evidence type="ECO:0000256" key="8">
    <source>
        <dbReference type="RuleBase" id="RU368020"/>
    </source>
</evidence>
<comment type="cofactor">
    <cofactor evidence="1">
        <name>[3Fe-4S] cluster</name>
        <dbReference type="ChEBI" id="CHEBI:21137"/>
    </cofactor>
</comment>
<accession>A0ABT1JH61</accession>
<name>A0ABT1JH61_ACTCY</name>
<evidence type="ECO:0000256" key="7">
    <source>
        <dbReference type="ARBA" id="ARBA00023291"/>
    </source>
</evidence>
<evidence type="ECO:0000313" key="10">
    <source>
        <dbReference type="Proteomes" id="UP000791080"/>
    </source>
</evidence>
<comment type="caution">
    <text evidence="9">The sequence shown here is derived from an EMBL/GenBank/DDBJ whole genome shotgun (WGS) entry which is preliminary data.</text>
</comment>
<reference evidence="9 10" key="2">
    <citation type="submission" date="2022-06" db="EMBL/GenBank/DDBJ databases">
        <title>Genomic Encyclopedia of Type Strains, Phase I: the one thousand microbial genomes (KMG-I) project.</title>
        <authorList>
            <person name="Kyrpides N."/>
        </authorList>
    </citation>
    <scope>NUCLEOTIDE SEQUENCE [LARGE SCALE GENOMIC DNA]</scope>
    <source>
        <strain evidence="9 10">DSM 43889</strain>
    </source>
</reference>
<keyword evidence="10" id="KW-1185">Reference proteome</keyword>
<dbReference type="SUPFAM" id="SSF54862">
    <property type="entry name" value="4Fe-4S ferredoxins"/>
    <property type="match status" value="1"/>
</dbReference>
<keyword evidence="6 8" id="KW-0411">Iron-sulfur</keyword>
<dbReference type="RefSeq" id="WP_308208846.1">
    <property type="nucleotide sequence ID" value="NZ_AUBJ02000001.1"/>
</dbReference>
<keyword evidence="3 8" id="KW-0479">Metal-binding</keyword>
<dbReference type="Proteomes" id="UP000791080">
    <property type="component" value="Unassembled WGS sequence"/>
</dbReference>
<evidence type="ECO:0000256" key="1">
    <source>
        <dbReference type="ARBA" id="ARBA00001927"/>
    </source>
</evidence>
<gene>
    <name evidence="9" type="ORF">G443_002107</name>
</gene>
<keyword evidence="5 8" id="KW-0408">Iron</keyword>
<evidence type="ECO:0000256" key="2">
    <source>
        <dbReference type="ARBA" id="ARBA00022448"/>
    </source>
</evidence>
<dbReference type="PANTHER" id="PTHR36923:SF3">
    <property type="entry name" value="FERREDOXIN"/>
    <property type="match status" value="1"/>
</dbReference>
<dbReference type="EMBL" id="AUBJ02000001">
    <property type="protein sequence ID" value="MCP2331837.1"/>
    <property type="molecule type" value="Genomic_DNA"/>
</dbReference>
<evidence type="ECO:0000313" key="9">
    <source>
        <dbReference type="EMBL" id="MCP2331837.1"/>
    </source>
</evidence>
<dbReference type="PRINTS" id="PR00352">
    <property type="entry name" value="3FE4SFRDOXIN"/>
</dbReference>
<dbReference type="InterPro" id="IPR051269">
    <property type="entry name" value="Fe-S_cluster_ET"/>
</dbReference>
<keyword evidence="4 8" id="KW-0249">Electron transport</keyword>